<sequence>MEPSEISAKRVARAEEAETPNSAEEGTTRAPEEKETQENKLTTQEEQHPKRMEKRHWHGWHHSHVKGEGRKATLRKRHHSHHRIPRELNVRELHSHQARESHSHHPGESQSHQVIKKRDNAKRELEIEEPNWNVKDKSTDSFQGDVLSKREESRRQLRSFDMGGRSGMNMDPGVSVPPGSTEFFSATKKPVAGYEPMFNPYSGLPPPGFAPRQANVRDEPAPLPPGPYASENQFVENHQTMVLIIAPIAALAFVCLILLAAFAMQQFKLAGEPKTGDGGGDDAKGKKGKKKG</sequence>
<name>A0A7R8W913_9CRUS</name>
<accession>A0A7R8W913</accession>
<keyword evidence="2" id="KW-0812">Transmembrane</keyword>
<feature type="region of interest" description="Disordered" evidence="1">
    <location>
        <begin position="1"/>
        <end position="118"/>
    </location>
</feature>
<feature type="compositionally biased region" description="Basic and acidic residues" evidence="1">
    <location>
        <begin position="26"/>
        <end position="50"/>
    </location>
</feature>
<dbReference type="AlphaFoldDB" id="A0A7R8W913"/>
<keyword evidence="2" id="KW-0472">Membrane</keyword>
<feature type="compositionally biased region" description="Basic and acidic residues" evidence="1">
    <location>
        <begin position="85"/>
        <end position="107"/>
    </location>
</feature>
<gene>
    <name evidence="3" type="ORF">CTOB1V02_LOCUS5105</name>
</gene>
<protein>
    <submittedName>
        <fullName evidence="3">Uncharacterized protein</fullName>
    </submittedName>
</protein>
<evidence type="ECO:0000313" key="3">
    <source>
        <dbReference type="EMBL" id="CAD7227196.1"/>
    </source>
</evidence>
<feature type="compositionally biased region" description="Basic residues" evidence="1">
    <location>
        <begin position="72"/>
        <end position="84"/>
    </location>
</feature>
<feature type="compositionally biased region" description="Basic residues" evidence="1">
    <location>
        <begin position="51"/>
        <end position="64"/>
    </location>
</feature>
<dbReference type="EMBL" id="OB661065">
    <property type="protein sequence ID" value="CAD7227196.1"/>
    <property type="molecule type" value="Genomic_DNA"/>
</dbReference>
<feature type="transmembrane region" description="Helical" evidence="2">
    <location>
        <begin position="241"/>
        <end position="264"/>
    </location>
</feature>
<feature type="region of interest" description="Disordered" evidence="1">
    <location>
        <begin position="271"/>
        <end position="292"/>
    </location>
</feature>
<evidence type="ECO:0000256" key="1">
    <source>
        <dbReference type="SAM" id="MobiDB-lite"/>
    </source>
</evidence>
<proteinExistence type="predicted"/>
<keyword evidence="2" id="KW-1133">Transmembrane helix</keyword>
<evidence type="ECO:0000256" key="2">
    <source>
        <dbReference type="SAM" id="Phobius"/>
    </source>
</evidence>
<organism evidence="3">
    <name type="scientific">Cyprideis torosa</name>
    <dbReference type="NCBI Taxonomy" id="163714"/>
    <lineage>
        <taxon>Eukaryota</taxon>
        <taxon>Metazoa</taxon>
        <taxon>Ecdysozoa</taxon>
        <taxon>Arthropoda</taxon>
        <taxon>Crustacea</taxon>
        <taxon>Oligostraca</taxon>
        <taxon>Ostracoda</taxon>
        <taxon>Podocopa</taxon>
        <taxon>Podocopida</taxon>
        <taxon>Cytherocopina</taxon>
        <taxon>Cytheroidea</taxon>
        <taxon>Cytherideidae</taxon>
        <taxon>Cyprideis</taxon>
    </lineage>
</organism>
<reference evidence="3" key="1">
    <citation type="submission" date="2020-11" db="EMBL/GenBank/DDBJ databases">
        <authorList>
            <person name="Tran Van P."/>
        </authorList>
    </citation>
    <scope>NUCLEOTIDE SEQUENCE</scope>
</reference>